<dbReference type="GO" id="GO:0006629">
    <property type="term" value="P:lipid metabolic process"/>
    <property type="evidence" value="ECO:0007669"/>
    <property type="project" value="InterPro"/>
</dbReference>
<evidence type="ECO:0000256" key="5">
    <source>
        <dbReference type="ARBA" id="ARBA00022801"/>
    </source>
</evidence>
<keyword evidence="9" id="KW-1185">Reference proteome</keyword>
<evidence type="ECO:0000259" key="7">
    <source>
        <dbReference type="PROSITE" id="PS51704"/>
    </source>
</evidence>
<dbReference type="GO" id="GO:0006071">
    <property type="term" value="P:glycerol metabolic process"/>
    <property type="evidence" value="ECO:0007669"/>
    <property type="project" value="UniProtKB-KW"/>
</dbReference>
<dbReference type="InterPro" id="IPR017946">
    <property type="entry name" value="PLC-like_Pdiesterase_TIM-brl"/>
</dbReference>
<evidence type="ECO:0000313" key="8">
    <source>
        <dbReference type="EMBL" id="RMB08543.1"/>
    </source>
</evidence>
<dbReference type="PANTHER" id="PTHR43620:SF7">
    <property type="entry name" value="GLYCEROPHOSPHODIESTER PHOSPHODIESTERASE GDPD5-RELATED"/>
    <property type="match status" value="1"/>
</dbReference>
<keyword evidence="4" id="KW-0319">Glycerol metabolism</keyword>
<feature type="domain" description="GP-PDE" evidence="7">
    <location>
        <begin position="67"/>
        <end position="356"/>
    </location>
</feature>
<dbReference type="AlphaFoldDB" id="A0A3M0CXE8"/>
<dbReference type="EC" id="3.1.4.46" evidence="2"/>
<name>A0A3M0CXE8_9PROT</name>
<dbReference type="Pfam" id="PF03009">
    <property type="entry name" value="GDPD"/>
    <property type="match status" value="1"/>
</dbReference>
<accession>A0A3M0CXE8</accession>
<dbReference type="EMBL" id="REFR01000010">
    <property type="protein sequence ID" value="RMB08543.1"/>
    <property type="molecule type" value="Genomic_DNA"/>
</dbReference>
<dbReference type="SUPFAM" id="SSF51695">
    <property type="entry name" value="PLC-like phosphodiesterases"/>
    <property type="match status" value="1"/>
</dbReference>
<dbReference type="GO" id="GO:0042597">
    <property type="term" value="C:periplasmic space"/>
    <property type="evidence" value="ECO:0007669"/>
    <property type="project" value="TreeGrafter"/>
</dbReference>
<comment type="similarity">
    <text evidence="1">Belongs to the glycerophosphoryl diester phosphodiesterase family.</text>
</comment>
<dbReference type="PANTHER" id="PTHR43620">
    <property type="entry name" value="GLYCEROPHOSPHORYL DIESTER PHOSPHODIESTERASE"/>
    <property type="match status" value="1"/>
</dbReference>
<evidence type="ECO:0000256" key="6">
    <source>
        <dbReference type="ARBA" id="ARBA00047512"/>
    </source>
</evidence>
<dbReference type="Gene3D" id="3.20.20.190">
    <property type="entry name" value="Phosphatidylinositol (PI) phosphodiesterase"/>
    <property type="match status" value="1"/>
</dbReference>
<organism evidence="8 9">
    <name type="scientific">Eilatimonas milleporae</name>
    <dbReference type="NCBI Taxonomy" id="911205"/>
    <lineage>
        <taxon>Bacteria</taxon>
        <taxon>Pseudomonadati</taxon>
        <taxon>Pseudomonadota</taxon>
        <taxon>Alphaproteobacteria</taxon>
        <taxon>Kordiimonadales</taxon>
        <taxon>Kordiimonadaceae</taxon>
        <taxon>Eilatimonas</taxon>
    </lineage>
</organism>
<keyword evidence="3" id="KW-0732">Signal</keyword>
<evidence type="ECO:0000256" key="4">
    <source>
        <dbReference type="ARBA" id="ARBA00022798"/>
    </source>
</evidence>
<evidence type="ECO:0000256" key="1">
    <source>
        <dbReference type="ARBA" id="ARBA00007277"/>
    </source>
</evidence>
<dbReference type="RefSeq" id="WP_170163655.1">
    <property type="nucleotide sequence ID" value="NZ_REFR01000010.1"/>
</dbReference>
<evidence type="ECO:0000313" key="9">
    <source>
        <dbReference type="Proteomes" id="UP000271227"/>
    </source>
</evidence>
<sequence>MSLAIVTLAIVTGAIVGRVRLRPLWEGAIRAVLTILPVFLSAVATVSGGPVLAESGAGGETARDGAPLVIAHRGASGYRPEHTLSAYALAIEQGADYIEPDLVMTKDGHLVARHDVYLSTTTDVADHPVFADRRRTLDGRTDWFVFDFTLAELKTLRARQPRKGRSTVYDGVETIPTFDEVIALVRDSRGGGHPVGLYPEMKRPDLFAAMGLEPAGVLVPVLNRLDEEGIPVFFQCFDGGFLLSLQGRVRVPRILLLYETKDRRTGQTVPNLDLDPFIGRVDGLGVSKGLLIDGKGRTTDFIGRMHALGLPVHVWTLRDDDVAPGFADVQQELKAILALGADGIFADFPDTARRVVDQMRLLKPPTELVD</sequence>
<dbReference type="PROSITE" id="PS51704">
    <property type="entry name" value="GP_PDE"/>
    <property type="match status" value="1"/>
</dbReference>
<keyword evidence="5" id="KW-0378">Hydrolase</keyword>
<dbReference type="FunCoup" id="A0A3M0CXE8">
    <property type="interactions" value="41"/>
</dbReference>
<evidence type="ECO:0000256" key="3">
    <source>
        <dbReference type="ARBA" id="ARBA00022729"/>
    </source>
</evidence>
<evidence type="ECO:0000256" key="2">
    <source>
        <dbReference type="ARBA" id="ARBA00012247"/>
    </source>
</evidence>
<comment type="caution">
    <text evidence="8">The sequence shown here is derived from an EMBL/GenBank/DDBJ whole genome shotgun (WGS) entry which is preliminary data.</text>
</comment>
<comment type="catalytic activity">
    <reaction evidence="6">
        <text>a sn-glycero-3-phosphodiester + H2O = an alcohol + sn-glycerol 3-phosphate + H(+)</text>
        <dbReference type="Rhea" id="RHEA:12969"/>
        <dbReference type="ChEBI" id="CHEBI:15377"/>
        <dbReference type="ChEBI" id="CHEBI:15378"/>
        <dbReference type="ChEBI" id="CHEBI:30879"/>
        <dbReference type="ChEBI" id="CHEBI:57597"/>
        <dbReference type="ChEBI" id="CHEBI:83408"/>
        <dbReference type="EC" id="3.1.4.46"/>
    </reaction>
</comment>
<dbReference type="GO" id="GO:0008889">
    <property type="term" value="F:glycerophosphodiester phosphodiesterase activity"/>
    <property type="evidence" value="ECO:0007669"/>
    <property type="project" value="UniProtKB-EC"/>
</dbReference>
<gene>
    <name evidence="8" type="ORF">BXY39_1178</name>
</gene>
<dbReference type="InterPro" id="IPR030395">
    <property type="entry name" value="GP_PDE_dom"/>
</dbReference>
<reference evidence="8 9" key="1">
    <citation type="submission" date="2018-10" db="EMBL/GenBank/DDBJ databases">
        <title>Genomic Encyclopedia of Archaeal and Bacterial Type Strains, Phase II (KMG-II): from individual species to whole genera.</title>
        <authorList>
            <person name="Goeker M."/>
        </authorList>
    </citation>
    <scope>NUCLEOTIDE SEQUENCE [LARGE SCALE GENOMIC DNA]</scope>
    <source>
        <strain evidence="8 9">DSM 25217</strain>
    </source>
</reference>
<dbReference type="InParanoid" id="A0A3M0CXE8"/>
<dbReference type="Proteomes" id="UP000271227">
    <property type="component" value="Unassembled WGS sequence"/>
</dbReference>
<protein>
    <recommendedName>
        <fullName evidence="2">glycerophosphodiester phosphodiesterase</fullName>
        <ecNumber evidence="2">3.1.4.46</ecNumber>
    </recommendedName>
</protein>
<proteinExistence type="inferred from homology"/>